<dbReference type="GO" id="GO:0016491">
    <property type="term" value="F:oxidoreductase activity"/>
    <property type="evidence" value="ECO:0007669"/>
    <property type="project" value="UniProtKB-KW"/>
</dbReference>
<keyword evidence="4" id="KW-1185">Reference proteome</keyword>
<dbReference type="AlphaFoldDB" id="A0A3M2SNM3"/>
<dbReference type="Gene3D" id="3.40.50.720">
    <property type="entry name" value="NAD(P)-binding Rossmann-like Domain"/>
    <property type="match status" value="1"/>
</dbReference>
<evidence type="ECO:0000256" key="2">
    <source>
        <dbReference type="ARBA" id="ARBA00023002"/>
    </source>
</evidence>
<organism evidence="3 4">
    <name type="scientific">Fusarium kuroshium</name>
    <dbReference type="NCBI Taxonomy" id="2010991"/>
    <lineage>
        <taxon>Eukaryota</taxon>
        <taxon>Fungi</taxon>
        <taxon>Dikarya</taxon>
        <taxon>Ascomycota</taxon>
        <taxon>Pezizomycotina</taxon>
        <taxon>Sordariomycetes</taxon>
        <taxon>Hypocreomycetidae</taxon>
        <taxon>Hypocreales</taxon>
        <taxon>Nectriaceae</taxon>
        <taxon>Fusarium</taxon>
        <taxon>Fusarium solani species complex</taxon>
    </lineage>
</organism>
<evidence type="ECO:0000313" key="4">
    <source>
        <dbReference type="Proteomes" id="UP000277212"/>
    </source>
</evidence>
<dbReference type="PANTHER" id="PTHR43477">
    <property type="entry name" value="DIHYDROANTICAPSIN 7-DEHYDROGENASE"/>
    <property type="match status" value="1"/>
</dbReference>
<protein>
    <submittedName>
        <fullName evidence="3">Uncharacterized protein</fullName>
    </submittedName>
</protein>
<sequence>MTFSQNTFVTIGAGGMGLAIARRLGSGQRVVLADFSQSNLDVAARALIDDGHDVQAHLVDVANFDSVVDLAKVATATGRLAAVVNTAGIAAAQGTARRVYEVDLLGTANVIDAFLEVMPSGSSLTSISSIASYLMPEAVSPGLEQHLATAPRDQLLNHADIDIQGSPRVAYAVSKRANIVRVQSAAVRQGKEKGVRLNTVSPGFIATPMLRKELGTDAGGAIKAMIVDSPVPRAGTVSDVANVVAFLTSVEAAFINGVDIIVDGGLVSGQRWGPSSSS</sequence>
<dbReference type="InterPro" id="IPR002347">
    <property type="entry name" value="SDR_fam"/>
</dbReference>
<dbReference type="PANTHER" id="PTHR43477:SF1">
    <property type="entry name" value="DIHYDROANTICAPSIN 7-DEHYDROGENASE"/>
    <property type="match status" value="1"/>
</dbReference>
<evidence type="ECO:0000256" key="1">
    <source>
        <dbReference type="ARBA" id="ARBA00006484"/>
    </source>
</evidence>
<keyword evidence="2" id="KW-0560">Oxidoreductase</keyword>
<dbReference type="STRING" id="2010991.A0A3M2SNM3"/>
<proteinExistence type="inferred from homology"/>
<dbReference type="InterPro" id="IPR036291">
    <property type="entry name" value="NAD(P)-bd_dom_sf"/>
</dbReference>
<dbReference type="Pfam" id="PF13561">
    <property type="entry name" value="adh_short_C2"/>
    <property type="match status" value="1"/>
</dbReference>
<comment type="caution">
    <text evidence="3">The sequence shown here is derived from an EMBL/GenBank/DDBJ whole genome shotgun (WGS) entry which is preliminary data.</text>
</comment>
<comment type="similarity">
    <text evidence="1">Belongs to the short-chain dehydrogenases/reductases (SDR) family.</text>
</comment>
<evidence type="ECO:0000313" key="3">
    <source>
        <dbReference type="EMBL" id="RMJ19153.1"/>
    </source>
</evidence>
<accession>A0A3M2SNM3</accession>
<dbReference type="Proteomes" id="UP000277212">
    <property type="component" value="Unassembled WGS sequence"/>
</dbReference>
<dbReference type="OrthoDB" id="5840532at2759"/>
<dbReference type="Pfam" id="PF00106">
    <property type="entry name" value="adh_short"/>
    <property type="match status" value="1"/>
</dbReference>
<dbReference type="EMBL" id="NKUJ01000011">
    <property type="protein sequence ID" value="RMJ19153.1"/>
    <property type="molecule type" value="Genomic_DNA"/>
</dbReference>
<name>A0A3M2SNM3_9HYPO</name>
<dbReference type="InterPro" id="IPR051122">
    <property type="entry name" value="SDR_DHRS6-like"/>
</dbReference>
<reference evidence="3 4" key="1">
    <citation type="submission" date="2017-06" db="EMBL/GenBank/DDBJ databases">
        <title>Comparative genomic analysis of Ambrosia Fusariam Clade fungi.</title>
        <authorList>
            <person name="Stajich J.E."/>
            <person name="Carrillo J."/>
            <person name="Kijimoto T."/>
            <person name="Eskalen A."/>
            <person name="O'Donnell K."/>
            <person name="Kasson M."/>
        </authorList>
    </citation>
    <scope>NUCLEOTIDE SEQUENCE [LARGE SCALE GENOMIC DNA]</scope>
    <source>
        <strain evidence="3">UCR3666</strain>
    </source>
</reference>
<gene>
    <name evidence="3" type="ORF">CDV36_001146</name>
</gene>
<dbReference type="PRINTS" id="PR00081">
    <property type="entry name" value="GDHRDH"/>
</dbReference>
<dbReference type="SUPFAM" id="SSF51735">
    <property type="entry name" value="NAD(P)-binding Rossmann-fold domains"/>
    <property type="match status" value="1"/>
</dbReference>